<dbReference type="KEGG" id="app:CAP2UW1_1717"/>
<protein>
    <recommendedName>
        <fullName evidence="2">Cytochrome c domain-containing protein</fullName>
    </recommendedName>
</protein>
<reference evidence="1" key="1">
    <citation type="submission" date="2009-08" db="EMBL/GenBank/DDBJ databases">
        <authorList>
            <consortium name="US DOE Joint Genome Institute"/>
            <person name="Lucas S."/>
            <person name="Copeland A."/>
            <person name="Lapidus A."/>
            <person name="Glavina del Rio T."/>
            <person name="Dalin E."/>
            <person name="Tice H."/>
            <person name="Bruce D."/>
            <person name="Barry K."/>
            <person name="Pitluck S."/>
            <person name="Lowry S."/>
            <person name="Larimer F."/>
            <person name="Land M."/>
            <person name="Hauser L."/>
            <person name="Kyrpides N."/>
            <person name="Ivanova N."/>
            <person name="McMahon K.D."/>
            <person name="Hugenholtz P."/>
        </authorList>
    </citation>
    <scope>NUCLEOTIDE SEQUENCE</scope>
    <source>
        <strain evidence="1">UW-1</strain>
    </source>
</reference>
<accession>C7RUH4</accession>
<dbReference type="HOGENOM" id="CLU_2597963_0_0_4"/>
<proteinExistence type="predicted"/>
<dbReference type="EMBL" id="CP001715">
    <property type="protein sequence ID" value="ACV35026.1"/>
    <property type="molecule type" value="Genomic_DNA"/>
</dbReference>
<dbReference type="AlphaFoldDB" id="C7RUH4"/>
<dbReference type="GO" id="GO:0009055">
    <property type="term" value="F:electron transfer activity"/>
    <property type="evidence" value="ECO:0007669"/>
    <property type="project" value="InterPro"/>
</dbReference>
<dbReference type="eggNOG" id="COG2010">
    <property type="taxonomic scope" value="Bacteria"/>
</dbReference>
<gene>
    <name evidence="1" type="ordered locus">CAP2UW1_1717</name>
</gene>
<organism evidence="1">
    <name type="scientific">Accumulibacter regalis</name>
    <dbReference type="NCBI Taxonomy" id="522306"/>
    <lineage>
        <taxon>Bacteria</taxon>
        <taxon>Pseudomonadati</taxon>
        <taxon>Pseudomonadota</taxon>
        <taxon>Betaproteobacteria</taxon>
        <taxon>Candidatus Accumulibacter</taxon>
    </lineage>
</organism>
<evidence type="ECO:0000313" key="1">
    <source>
        <dbReference type="EMBL" id="ACV35026.1"/>
    </source>
</evidence>
<dbReference type="InterPro" id="IPR036909">
    <property type="entry name" value="Cyt_c-like_dom_sf"/>
</dbReference>
<dbReference type="GO" id="GO:0020037">
    <property type="term" value="F:heme binding"/>
    <property type="evidence" value="ECO:0007669"/>
    <property type="project" value="InterPro"/>
</dbReference>
<sequence>MKRMGIKGGIVVALLAALTDVIGAERIDVGKIEYETNCILCHGRDLRGGAYVDMLKVLVRAAIRPFRWRRNEATGLAAQ</sequence>
<reference evidence="1" key="2">
    <citation type="submission" date="2009-09" db="EMBL/GenBank/DDBJ databases">
        <title>Complete sequence of chromosome of Candidatus Accumulibacter phosphatis clade IIA str. UW-1.</title>
        <authorList>
            <consortium name="US DOE Joint Genome Institute"/>
            <person name="Martin H.G."/>
            <person name="Ivanova N."/>
            <person name="Kunin V."/>
            <person name="Warnecke F."/>
            <person name="Barry K."/>
            <person name="He S."/>
            <person name="Salamov A."/>
            <person name="Szeto E."/>
            <person name="Dalin E."/>
            <person name="Pangilinan J.L."/>
            <person name="Lapidus A."/>
            <person name="Lowry S."/>
            <person name="Kyrpides N.C."/>
            <person name="McMahon K.D."/>
            <person name="Hugenholtz P."/>
        </authorList>
    </citation>
    <scope>NUCLEOTIDE SEQUENCE [LARGE SCALE GENOMIC DNA]</scope>
    <source>
        <strain evidence="1">UW-1</strain>
    </source>
</reference>
<name>C7RUH4_ACCRE</name>
<dbReference type="STRING" id="522306.CAP2UW1_1717"/>
<evidence type="ECO:0008006" key="2">
    <source>
        <dbReference type="Google" id="ProtNLM"/>
    </source>
</evidence>
<dbReference type="SUPFAM" id="SSF46626">
    <property type="entry name" value="Cytochrome c"/>
    <property type="match status" value="1"/>
</dbReference>